<comment type="similarity">
    <text evidence="1">Belongs to the BlaI transcriptional regulatory family.</text>
</comment>
<dbReference type="GO" id="GO:0003677">
    <property type="term" value="F:DNA binding"/>
    <property type="evidence" value="ECO:0007669"/>
    <property type="project" value="UniProtKB-KW"/>
</dbReference>
<keyword evidence="5" id="KW-0614">Plasmid</keyword>
<proteinExistence type="inferred from homology"/>
<evidence type="ECO:0000313" key="6">
    <source>
        <dbReference type="Proteomes" id="UP000028488"/>
    </source>
</evidence>
<sequence>MKRLGGLEAEVMDILWSSDEPMSVHDLLDTLNERKQHAYTTILTVVTHLHDKEWVQREKRSRAFYYFPVRTREEATSQALRALLDSSSDSAAVLLHFARTVSDSELDALRRGLSKKGRSK</sequence>
<keyword evidence="2" id="KW-0805">Transcription regulation</keyword>
<keyword evidence="4" id="KW-0804">Transcription</keyword>
<evidence type="ECO:0000313" key="5">
    <source>
        <dbReference type="EMBL" id="AII11210.1"/>
    </source>
</evidence>
<dbReference type="GO" id="GO:0045892">
    <property type="term" value="P:negative regulation of DNA-templated transcription"/>
    <property type="evidence" value="ECO:0007669"/>
    <property type="project" value="InterPro"/>
</dbReference>
<dbReference type="SUPFAM" id="SSF46785">
    <property type="entry name" value="Winged helix' DNA-binding domain"/>
    <property type="match status" value="1"/>
</dbReference>
<dbReference type="EMBL" id="CP008950">
    <property type="protein sequence ID" value="AII11210.1"/>
    <property type="molecule type" value="Genomic_DNA"/>
</dbReference>
<dbReference type="RefSeq" id="WP_128643899.1">
    <property type="nucleotide sequence ID" value="NZ_CP008950.1"/>
</dbReference>
<reference evidence="5 6" key="1">
    <citation type="submission" date="2014-07" db="EMBL/GenBank/DDBJ databases">
        <title>Genome Sequence of Rhodococcus opacus Strain R7, a Biodegrader of Mono- and Polycyclic Aromatic Hydrocarbons.</title>
        <authorList>
            <person name="Di Gennaro P."/>
            <person name="Zampolli J."/>
            <person name="Presti I."/>
            <person name="Cappelletti M."/>
            <person name="D'Ursi P."/>
            <person name="Orro A."/>
            <person name="Mezzelani A."/>
            <person name="Milanesi L."/>
        </authorList>
    </citation>
    <scope>NUCLEOTIDE SEQUENCE [LARGE SCALE GENOMIC DNA]</scope>
    <source>
        <strain evidence="5 6">R7</strain>
        <plasmid evidence="5">pPDG3</plasmid>
    </source>
</reference>
<keyword evidence="3" id="KW-0238">DNA-binding</keyword>
<evidence type="ECO:0000256" key="2">
    <source>
        <dbReference type="ARBA" id="ARBA00023015"/>
    </source>
</evidence>
<evidence type="ECO:0000256" key="4">
    <source>
        <dbReference type="ARBA" id="ARBA00023163"/>
    </source>
</evidence>
<dbReference type="InterPro" id="IPR036390">
    <property type="entry name" value="WH_DNA-bd_sf"/>
</dbReference>
<organism evidence="5 6">
    <name type="scientific">Rhodococcus opacus</name>
    <name type="common">Nocardia opaca</name>
    <dbReference type="NCBI Taxonomy" id="37919"/>
    <lineage>
        <taxon>Bacteria</taxon>
        <taxon>Bacillati</taxon>
        <taxon>Actinomycetota</taxon>
        <taxon>Actinomycetes</taxon>
        <taxon>Mycobacteriales</taxon>
        <taxon>Nocardiaceae</taxon>
        <taxon>Rhodococcus</taxon>
    </lineage>
</organism>
<dbReference type="InterPro" id="IPR005650">
    <property type="entry name" value="BlaI_family"/>
</dbReference>
<dbReference type="Proteomes" id="UP000028488">
    <property type="component" value="Plasmid pPDG3"/>
</dbReference>
<dbReference type="InterPro" id="IPR036388">
    <property type="entry name" value="WH-like_DNA-bd_sf"/>
</dbReference>
<dbReference type="Gene3D" id="1.10.10.10">
    <property type="entry name" value="Winged helix-like DNA-binding domain superfamily/Winged helix DNA-binding domain"/>
    <property type="match status" value="1"/>
</dbReference>
<protein>
    <submittedName>
        <fullName evidence="5">Penicillinase repressor</fullName>
    </submittedName>
</protein>
<gene>
    <name evidence="5" type="ORF">EP51_45025</name>
</gene>
<dbReference type="AlphaFoldDB" id="A0A076EZ06"/>
<evidence type="ECO:0000256" key="3">
    <source>
        <dbReference type="ARBA" id="ARBA00023125"/>
    </source>
</evidence>
<dbReference type="Gene3D" id="6.10.140.850">
    <property type="match status" value="1"/>
</dbReference>
<geneLocation type="plasmid" evidence="5 6">
    <name>pPDG3</name>
</geneLocation>
<evidence type="ECO:0000256" key="1">
    <source>
        <dbReference type="ARBA" id="ARBA00011046"/>
    </source>
</evidence>
<accession>A0A076EZ06</accession>
<dbReference type="PIRSF" id="PIRSF019455">
    <property type="entry name" value="CopR_AtkY"/>
    <property type="match status" value="1"/>
</dbReference>
<name>A0A076EZ06_RHOOP</name>
<dbReference type="Pfam" id="PF03965">
    <property type="entry name" value="Penicillinase_R"/>
    <property type="match status" value="1"/>
</dbReference>